<sequence>MAEPPAPAPKQRHDPLQGREALQTASLALIESTRRSVDILSRTLDPPLYSTDDCSDRLFALIKRNRHCRIRILVADIDPLRRQGHRLLALAQRVPSFVEVRQQAPRHRMERREWLISDAQAVLYREQADRDDAIISRHDPRWALALTNEFQAMWDVAEQHPDLRRLSL</sequence>
<dbReference type="KEGG" id="aprs:BI364_10575"/>
<dbReference type="Proteomes" id="UP000095401">
    <property type="component" value="Chromosome"/>
</dbReference>
<dbReference type="RefSeq" id="WP_070078710.1">
    <property type="nucleotide sequence ID" value="NZ_CP017415.1"/>
</dbReference>
<evidence type="ECO:0000259" key="1">
    <source>
        <dbReference type="Pfam" id="PF25559"/>
    </source>
</evidence>
<evidence type="ECO:0000313" key="3">
    <source>
        <dbReference type="Proteomes" id="UP000095401"/>
    </source>
</evidence>
<keyword evidence="3" id="KW-1185">Reference proteome</keyword>
<reference evidence="3" key="1">
    <citation type="submission" date="2016-09" db="EMBL/GenBank/DDBJ databases">
        <title>Acidihalobacter prosperus F5.</title>
        <authorList>
            <person name="Khaleque H.N."/>
            <person name="Ramsay J.P."/>
            <person name="Kaksonen A.H."/>
            <person name="Boxall N.J."/>
            <person name="Watkin E.L.J."/>
        </authorList>
    </citation>
    <scope>NUCLEOTIDE SEQUENCE [LARGE SCALE GENOMIC DNA]</scope>
    <source>
        <strain evidence="3">F5</strain>
    </source>
</reference>
<dbReference type="EMBL" id="CP017415">
    <property type="protein sequence ID" value="AOU98349.1"/>
    <property type="molecule type" value="Genomic_DNA"/>
</dbReference>
<dbReference type="InterPro" id="IPR057691">
    <property type="entry name" value="DUF7931"/>
</dbReference>
<dbReference type="SUPFAM" id="SSF56024">
    <property type="entry name" value="Phospholipase D/nuclease"/>
    <property type="match status" value="1"/>
</dbReference>
<evidence type="ECO:0000313" key="2">
    <source>
        <dbReference type="EMBL" id="AOU98349.1"/>
    </source>
</evidence>
<dbReference type="Pfam" id="PF25559">
    <property type="entry name" value="DUF7931"/>
    <property type="match status" value="1"/>
</dbReference>
<name>A0A1D8IPI5_9GAMM</name>
<feature type="domain" description="DUF7931" evidence="1">
    <location>
        <begin position="20"/>
        <end position="166"/>
    </location>
</feature>
<gene>
    <name evidence="2" type="ORF">BI364_10575</name>
</gene>
<dbReference type="AlphaFoldDB" id="A0A1D8IPI5"/>
<accession>A0A1D8IPI5</accession>
<proteinExistence type="predicted"/>
<dbReference type="Gene3D" id="3.30.870.10">
    <property type="entry name" value="Endonuclease Chain A"/>
    <property type="match status" value="1"/>
</dbReference>
<organism evidence="2 3">
    <name type="scientific">Acidihalobacter yilgarnensis</name>
    <dbReference type="NCBI Taxonomy" id="2819280"/>
    <lineage>
        <taxon>Bacteria</taxon>
        <taxon>Pseudomonadati</taxon>
        <taxon>Pseudomonadota</taxon>
        <taxon>Gammaproteobacteria</taxon>
        <taxon>Chromatiales</taxon>
        <taxon>Ectothiorhodospiraceae</taxon>
        <taxon>Acidihalobacter</taxon>
    </lineage>
</organism>
<protein>
    <recommendedName>
        <fullName evidence="1">DUF7931 domain-containing protein</fullName>
    </recommendedName>
</protein>